<dbReference type="GO" id="GO:0030154">
    <property type="term" value="P:cell differentiation"/>
    <property type="evidence" value="ECO:0007669"/>
    <property type="project" value="TreeGrafter"/>
</dbReference>
<feature type="DNA-binding region" description="Homeobox" evidence="3">
    <location>
        <begin position="221"/>
        <end position="293"/>
    </location>
</feature>
<comment type="subcellular location">
    <subcellularLocation>
        <location evidence="1 3 4">Nucleus</location>
    </subcellularLocation>
</comment>
<proteinExistence type="inferred from homology"/>
<evidence type="ECO:0000313" key="8">
    <source>
        <dbReference type="Proteomes" id="UP000242457"/>
    </source>
</evidence>
<dbReference type="AlphaFoldDB" id="A0A2A3EFE8"/>
<keyword evidence="3 4" id="KW-0539">Nucleus</keyword>
<dbReference type="GO" id="GO:0009948">
    <property type="term" value="P:anterior/posterior axis specification"/>
    <property type="evidence" value="ECO:0007669"/>
    <property type="project" value="TreeGrafter"/>
</dbReference>
<evidence type="ECO:0000256" key="1">
    <source>
        <dbReference type="ARBA" id="ARBA00004123"/>
    </source>
</evidence>
<keyword evidence="8" id="KW-1185">Reference proteome</keyword>
<feature type="compositionally biased region" description="Polar residues" evidence="5">
    <location>
        <begin position="356"/>
        <end position="367"/>
    </location>
</feature>
<organism evidence="7 8">
    <name type="scientific">Apis cerana cerana</name>
    <name type="common">Oriental honeybee</name>
    <dbReference type="NCBI Taxonomy" id="94128"/>
    <lineage>
        <taxon>Eukaryota</taxon>
        <taxon>Metazoa</taxon>
        <taxon>Ecdysozoa</taxon>
        <taxon>Arthropoda</taxon>
        <taxon>Hexapoda</taxon>
        <taxon>Insecta</taxon>
        <taxon>Pterygota</taxon>
        <taxon>Neoptera</taxon>
        <taxon>Endopterygota</taxon>
        <taxon>Hymenoptera</taxon>
        <taxon>Apocrita</taxon>
        <taxon>Aculeata</taxon>
        <taxon>Apoidea</taxon>
        <taxon>Anthophila</taxon>
        <taxon>Apidae</taxon>
        <taxon>Apis</taxon>
    </lineage>
</organism>
<evidence type="ECO:0000256" key="4">
    <source>
        <dbReference type="RuleBase" id="RU000682"/>
    </source>
</evidence>
<feature type="domain" description="Homeobox" evidence="6">
    <location>
        <begin position="219"/>
        <end position="292"/>
    </location>
</feature>
<dbReference type="PANTHER" id="PTHR24332:SF9">
    <property type="entry name" value="HOMEOTIC PROTEIN CAUDAL"/>
    <property type="match status" value="1"/>
</dbReference>
<accession>A0A2A3EFE8</accession>
<dbReference type="SMART" id="SM00389">
    <property type="entry name" value="HOX"/>
    <property type="match status" value="1"/>
</dbReference>
<feature type="compositionally biased region" description="Low complexity" evidence="5">
    <location>
        <begin position="334"/>
        <end position="343"/>
    </location>
</feature>
<evidence type="ECO:0000256" key="3">
    <source>
        <dbReference type="PROSITE-ProRule" id="PRU00108"/>
    </source>
</evidence>
<dbReference type="GO" id="GO:0003700">
    <property type="term" value="F:DNA-binding transcription factor activity"/>
    <property type="evidence" value="ECO:0007669"/>
    <property type="project" value="TreeGrafter"/>
</dbReference>
<evidence type="ECO:0000313" key="7">
    <source>
        <dbReference type="EMBL" id="PBC30513.1"/>
    </source>
</evidence>
<dbReference type="STRING" id="94128.A0A2A3EFE8"/>
<dbReference type="GO" id="GO:0009887">
    <property type="term" value="P:animal organ morphogenesis"/>
    <property type="evidence" value="ECO:0007669"/>
    <property type="project" value="TreeGrafter"/>
</dbReference>
<evidence type="ECO:0000259" key="6">
    <source>
        <dbReference type="PROSITE" id="PS50071"/>
    </source>
</evidence>
<dbReference type="InterPro" id="IPR001356">
    <property type="entry name" value="HD"/>
</dbReference>
<sequence>MADISGLGMMSYYTPFAMYRQQQQIVGQQPLAQQMQQTQVQQTQQHASSSSVADGGQQYWYGYHGHPHGVHHQAAGQQYLDPAEVLPSWSHHAHAYTHLQYQHHQPVYQQSQISGVTDWTGDEPNTGVGAGETSPPNTISGSEMSNSSNPTSPPTNNSNNSISPNNRNNSNNLGHNSNVNTNTNVHNNSTTPRPAQVRSPYEWMKKTSYQSQPNPGKTRTKDKYRVVYTDHQRLELEKEFHYSRYITIRRKAELALSLSLSERQILGNEKNHMKKIKVKIWFQNRRAKERKQMKKREEMERERELKAAESVTSASGAMASLSLGGMLGGLMHNGSSSSLSHSSQMFSLNHAPPTLQAPQTQSMPNNL</sequence>
<dbReference type="GO" id="GO:0005634">
    <property type="term" value="C:nucleus"/>
    <property type="evidence" value="ECO:0007669"/>
    <property type="project" value="UniProtKB-SubCell"/>
</dbReference>
<dbReference type="Proteomes" id="UP000242457">
    <property type="component" value="Unassembled WGS sequence"/>
</dbReference>
<evidence type="ECO:0000256" key="5">
    <source>
        <dbReference type="SAM" id="MobiDB-lite"/>
    </source>
</evidence>
<keyword evidence="3 4" id="KW-0238">DNA-binding</keyword>
<dbReference type="Pfam" id="PF00046">
    <property type="entry name" value="Homeodomain"/>
    <property type="match status" value="1"/>
</dbReference>
<dbReference type="GO" id="GO:0006357">
    <property type="term" value="P:regulation of transcription by RNA polymerase II"/>
    <property type="evidence" value="ECO:0007669"/>
    <property type="project" value="TreeGrafter"/>
</dbReference>
<dbReference type="InterPro" id="IPR009057">
    <property type="entry name" value="Homeodomain-like_sf"/>
</dbReference>
<dbReference type="EMBL" id="KZ288258">
    <property type="protein sequence ID" value="PBC30513.1"/>
    <property type="molecule type" value="Genomic_DNA"/>
</dbReference>
<dbReference type="PROSITE" id="PS50071">
    <property type="entry name" value="HOMEOBOX_2"/>
    <property type="match status" value="1"/>
</dbReference>
<keyword evidence="3 4" id="KW-0371">Homeobox</keyword>
<feature type="region of interest" description="Disordered" evidence="5">
    <location>
        <begin position="116"/>
        <end position="199"/>
    </location>
</feature>
<dbReference type="Gene3D" id="1.10.10.60">
    <property type="entry name" value="Homeodomain-like"/>
    <property type="match status" value="1"/>
</dbReference>
<dbReference type="GO" id="GO:0000977">
    <property type="term" value="F:RNA polymerase II transcription regulatory region sequence-specific DNA binding"/>
    <property type="evidence" value="ECO:0007669"/>
    <property type="project" value="TreeGrafter"/>
</dbReference>
<evidence type="ECO:0000256" key="2">
    <source>
        <dbReference type="ARBA" id="ARBA00010341"/>
    </source>
</evidence>
<comment type="similarity">
    <text evidence="2">Belongs to the Caudal homeobox family.</text>
</comment>
<dbReference type="CDD" id="cd00086">
    <property type="entry name" value="homeodomain"/>
    <property type="match status" value="1"/>
</dbReference>
<protein>
    <submittedName>
        <fullName evidence="7">Homeotic protein caudal</fullName>
    </submittedName>
</protein>
<dbReference type="InterPro" id="IPR047152">
    <property type="entry name" value="Caudal_homeobox"/>
</dbReference>
<feature type="region of interest" description="Disordered" evidence="5">
    <location>
        <begin position="334"/>
        <end position="367"/>
    </location>
</feature>
<reference evidence="7 8" key="1">
    <citation type="submission" date="2014-07" db="EMBL/GenBank/DDBJ databases">
        <title>Genomic and transcriptomic analysis on Apis cerana provide comprehensive insights into honey bee biology.</title>
        <authorList>
            <person name="Diao Q."/>
            <person name="Sun L."/>
            <person name="Zheng H."/>
            <person name="Zheng H."/>
            <person name="Xu S."/>
            <person name="Wang S."/>
            <person name="Zeng Z."/>
            <person name="Hu F."/>
            <person name="Su S."/>
            <person name="Wu J."/>
        </authorList>
    </citation>
    <scope>NUCLEOTIDE SEQUENCE [LARGE SCALE GENOMIC DNA]</scope>
    <source>
        <tissue evidence="7">Pupae without intestine</tissue>
    </source>
</reference>
<name>A0A2A3EFE8_APICC</name>
<feature type="compositionally biased region" description="Low complexity" evidence="5">
    <location>
        <begin position="137"/>
        <end position="192"/>
    </location>
</feature>
<dbReference type="OrthoDB" id="6159439at2759"/>
<dbReference type="PANTHER" id="PTHR24332">
    <property type="entry name" value="HOMEOBOX PROTEIN CDX"/>
    <property type="match status" value="1"/>
</dbReference>
<dbReference type="SUPFAM" id="SSF46689">
    <property type="entry name" value="Homeodomain-like"/>
    <property type="match status" value="1"/>
</dbReference>
<gene>
    <name evidence="7" type="ORF">APICC_02748</name>
</gene>